<sequence length="146" mass="16931">MYFVDRNKIEQILLYMEKILDELKKQPNRSFVEKLALERMAQVLIESIIDVGNMMIDGFIMRDPGSYEDIIDILVDERVLPASEISSYKEVIGLRKTLVTNYTDVELDTIEEKLMDNKEMLAEFSSHIRSYLETELGVANAFSNNQ</sequence>
<dbReference type="GO" id="GO:0110001">
    <property type="term" value="C:toxin-antitoxin complex"/>
    <property type="evidence" value="ECO:0007669"/>
    <property type="project" value="InterPro"/>
</dbReference>
<dbReference type="InterPro" id="IPR052379">
    <property type="entry name" value="Type_VII_TA_RNase"/>
</dbReference>
<dbReference type="Pfam" id="PF01934">
    <property type="entry name" value="HepT-like"/>
    <property type="match status" value="1"/>
</dbReference>
<dbReference type="GO" id="GO:0004540">
    <property type="term" value="F:RNA nuclease activity"/>
    <property type="evidence" value="ECO:0007669"/>
    <property type="project" value="InterPro"/>
</dbReference>
<dbReference type="GO" id="GO:0016787">
    <property type="term" value="F:hydrolase activity"/>
    <property type="evidence" value="ECO:0007669"/>
    <property type="project" value="UniProtKB-KW"/>
</dbReference>
<dbReference type="AlphaFoldDB" id="A0A1I0DPI5"/>
<gene>
    <name evidence="5" type="ORF">SAMN05216389_10973</name>
</gene>
<dbReference type="OrthoDB" id="2375467at2"/>
<organism evidence="5 6">
    <name type="scientific">Oceanobacillus limi</name>
    <dbReference type="NCBI Taxonomy" id="930131"/>
    <lineage>
        <taxon>Bacteria</taxon>
        <taxon>Bacillati</taxon>
        <taxon>Bacillota</taxon>
        <taxon>Bacilli</taxon>
        <taxon>Bacillales</taxon>
        <taxon>Bacillaceae</taxon>
        <taxon>Oceanobacillus</taxon>
    </lineage>
</organism>
<dbReference type="STRING" id="930131.SAMN05216389_10973"/>
<dbReference type="Gene3D" id="1.20.120.580">
    <property type="entry name" value="bsu32300-like"/>
    <property type="match status" value="1"/>
</dbReference>
<protein>
    <submittedName>
        <fullName evidence="5">Uncharacterized conserved protein YutE, UPF0331/DUF86 family</fullName>
    </submittedName>
</protein>
<dbReference type="Proteomes" id="UP000198618">
    <property type="component" value="Unassembled WGS sequence"/>
</dbReference>
<dbReference type="RefSeq" id="WP_090869821.1">
    <property type="nucleotide sequence ID" value="NZ_FOHE01000009.1"/>
</dbReference>
<dbReference type="EMBL" id="FOHE01000009">
    <property type="protein sequence ID" value="SET34271.1"/>
    <property type="molecule type" value="Genomic_DNA"/>
</dbReference>
<evidence type="ECO:0000256" key="4">
    <source>
        <dbReference type="ARBA" id="ARBA00024207"/>
    </source>
</evidence>
<accession>A0A1I0DPI5</accession>
<reference evidence="5 6" key="1">
    <citation type="submission" date="2016-10" db="EMBL/GenBank/DDBJ databases">
        <authorList>
            <person name="de Groot N.N."/>
        </authorList>
    </citation>
    <scope>NUCLEOTIDE SEQUENCE [LARGE SCALE GENOMIC DNA]</scope>
    <source>
        <strain evidence="5 6">IBRC-M 10780</strain>
    </source>
</reference>
<evidence type="ECO:0000256" key="3">
    <source>
        <dbReference type="ARBA" id="ARBA00022801"/>
    </source>
</evidence>
<evidence type="ECO:0000256" key="1">
    <source>
        <dbReference type="ARBA" id="ARBA00022649"/>
    </source>
</evidence>
<dbReference type="InterPro" id="IPR008201">
    <property type="entry name" value="HepT-like"/>
</dbReference>
<keyword evidence="6" id="KW-1185">Reference proteome</keyword>
<comment type="similarity">
    <text evidence="4">Belongs to the HepT RNase toxin family.</text>
</comment>
<evidence type="ECO:0000313" key="6">
    <source>
        <dbReference type="Proteomes" id="UP000198618"/>
    </source>
</evidence>
<keyword evidence="3" id="KW-0378">Hydrolase</keyword>
<evidence type="ECO:0000256" key="2">
    <source>
        <dbReference type="ARBA" id="ARBA00022722"/>
    </source>
</evidence>
<name>A0A1I0DPI5_9BACI</name>
<dbReference type="PANTHER" id="PTHR33397:SF5">
    <property type="entry name" value="RNASE YUTE-RELATED"/>
    <property type="match status" value="1"/>
</dbReference>
<evidence type="ECO:0000313" key="5">
    <source>
        <dbReference type="EMBL" id="SET34271.1"/>
    </source>
</evidence>
<keyword evidence="1" id="KW-1277">Toxin-antitoxin system</keyword>
<proteinExistence type="inferred from homology"/>
<dbReference type="InterPro" id="IPR037038">
    <property type="entry name" value="HepT-like_sf"/>
</dbReference>
<keyword evidence="2" id="KW-0540">Nuclease</keyword>
<dbReference type="PANTHER" id="PTHR33397">
    <property type="entry name" value="UPF0331 PROTEIN YUTE"/>
    <property type="match status" value="1"/>
</dbReference>